<dbReference type="PANTHER" id="PTHR36507:SF1">
    <property type="entry name" value="BLL1555 PROTEIN"/>
    <property type="match status" value="1"/>
</dbReference>
<dbReference type="SUPFAM" id="SSF49503">
    <property type="entry name" value="Cupredoxins"/>
    <property type="match status" value="1"/>
</dbReference>
<sequence length="237" mass="25691">MRKLKLTGLIMAVGLMAMVAAAACGGGDPEELDLEIRIMEGVMSPATIEVKQGDMVTLNIDADEGGAFHLHTYDIEMDIEGGQETDFFFVAKATGRFKITYHPTGEHDEGGHGGIFESEELAPGASFSYEIDEHLAGETVLFHSHLRPALNGSIVVSQDSGRTGAAAIEYSDEGAEPHEVIVDPGTVITWTNNSSTPQTVISGLHSDMKMEMEEEEEHDEENKEGEIEIGFLEVQPR</sequence>
<name>A0A381QZ09_9ZZZZ</name>
<reference evidence="2" key="1">
    <citation type="submission" date="2018-05" db="EMBL/GenBank/DDBJ databases">
        <authorList>
            <person name="Lanie J.A."/>
            <person name="Ng W.-L."/>
            <person name="Kazmierczak K.M."/>
            <person name="Andrzejewski T.M."/>
            <person name="Davidsen T.M."/>
            <person name="Wayne K.J."/>
            <person name="Tettelin H."/>
            <person name="Glass J.I."/>
            <person name="Rusch D."/>
            <person name="Podicherti R."/>
            <person name="Tsui H.-C.T."/>
            <person name="Winkler M.E."/>
        </authorList>
    </citation>
    <scope>NUCLEOTIDE SEQUENCE</scope>
</reference>
<feature type="region of interest" description="Disordered" evidence="1">
    <location>
        <begin position="213"/>
        <end position="237"/>
    </location>
</feature>
<gene>
    <name evidence="2" type="ORF">METZ01_LOCUS36713</name>
</gene>
<dbReference type="PANTHER" id="PTHR36507">
    <property type="entry name" value="BLL1555 PROTEIN"/>
    <property type="match status" value="1"/>
</dbReference>
<evidence type="ECO:0000256" key="1">
    <source>
        <dbReference type="SAM" id="MobiDB-lite"/>
    </source>
</evidence>
<dbReference type="PROSITE" id="PS51257">
    <property type="entry name" value="PROKAR_LIPOPROTEIN"/>
    <property type="match status" value="1"/>
</dbReference>
<dbReference type="AlphaFoldDB" id="A0A381QZ09"/>
<dbReference type="Gene3D" id="2.60.40.420">
    <property type="entry name" value="Cupredoxins - blue copper proteins"/>
    <property type="match status" value="1"/>
</dbReference>
<organism evidence="2">
    <name type="scientific">marine metagenome</name>
    <dbReference type="NCBI Taxonomy" id="408172"/>
    <lineage>
        <taxon>unclassified sequences</taxon>
        <taxon>metagenomes</taxon>
        <taxon>ecological metagenomes</taxon>
    </lineage>
</organism>
<dbReference type="InterPro" id="IPR052721">
    <property type="entry name" value="ET_Amicyanin"/>
</dbReference>
<dbReference type="EMBL" id="UINC01001570">
    <property type="protein sequence ID" value="SUZ83859.1"/>
    <property type="molecule type" value="Genomic_DNA"/>
</dbReference>
<accession>A0A381QZ09</accession>
<proteinExistence type="predicted"/>
<evidence type="ECO:0000313" key="2">
    <source>
        <dbReference type="EMBL" id="SUZ83859.1"/>
    </source>
</evidence>
<protein>
    <submittedName>
        <fullName evidence="2">Uncharacterized protein</fullName>
    </submittedName>
</protein>
<dbReference type="InterPro" id="IPR008972">
    <property type="entry name" value="Cupredoxin"/>
</dbReference>